<dbReference type="AlphaFoldDB" id="A0A0F0LAA6"/>
<dbReference type="PATRIC" id="fig|82380.11.peg.1858"/>
<accession>A0A0F0LAA6</accession>
<dbReference type="EMBL" id="JYIW01000024">
    <property type="protein sequence ID" value="KJL29195.1"/>
    <property type="molecule type" value="Genomic_DNA"/>
</dbReference>
<evidence type="ECO:0000313" key="3">
    <source>
        <dbReference type="Proteomes" id="UP000033640"/>
    </source>
</evidence>
<sequence length="68" mass="6920">MKTPTIVAALAVGLLVATVGTKVTVAQNTTSPWLAADGDQVRNAGRLRSRTAMTRASAGYLGAVSAYA</sequence>
<evidence type="ECO:0000313" key="2">
    <source>
        <dbReference type="EMBL" id="KJL29195.1"/>
    </source>
</evidence>
<keyword evidence="1" id="KW-0732">Signal</keyword>
<name>A0A0F0LAA6_9MICO</name>
<gene>
    <name evidence="2" type="ORF">RS83_01821</name>
</gene>
<feature type="chain" id="PRO_5039493488" evidence="1">
    <location>
        <begin position="18"/>
        <end position="68"/>
    </location>
</feature>
<proteinExistence type="predicted"/>
<comment type="caution">
    <text evidence="2">The sequence shown here is derived from an EMBL/GenBank/DDBJ whole genome shotgun (WGS) entry which is preliminary data.</text>
</comment>
<feature type="signal peptide" evidence="1">
    <location>
        <begin position="1"/>
        <end position="17"/>
    </location>
</feature>
<reference evidence="2 3" key="1">
    <citation type="submission" date="2015-02" db="EMBL/GenBank/DDBJ databases">
        <title>Draft genome sequences of ten Microbacterium spp. with emphasis on heavy metal contaminated environments.</title>
        <authorList>
            <person name="Corretto E."/>
        </authorList>
    </citation>
    <scope>NUCLEOTIDE SEQUENCE [LARGE SCALE GENOMIC DNA]</scope>
    <source>
        <strain evidence="2 3">BEL4b</strain>
    </source>
</reference>
<protein>
    <submittedName>
        <fullName evidence="2">Uncharacterized protein</fullName>
    </submittedName>
</protein>
<evidence type="ECO:0000256" key="1">
    <source>
        <dbReference type="SAM" id="SignalP"/>
    </source>
</evidence>
<dbReference type="Proteomes" id="UP000033640">
    <property type="component" value="Unassembled WGS sequence"/>
</dbReference>
<organism evidence="2 3">
    <name type="scientific">Microbacterium oxydans</name>
    <dbReference type="NCBI Taxonomy" id="82380"/>
    <lineage>
        <taxon>Bacteria</taxon>
        <taxon>Bacillati</taxon>
        <taxon>Actinomycetota</taxon>
        <taxon>Actinomycetes</taxon>
        <taxon>Micrococcales</taxon>
        <taxon>Microbacteriaceae</taxon>
        <taxon>Microbacterium</taxon>
    </lineage>
</organism>